<name>A0ABY6W3N7_9BURK</name>
<evidence type="ECO:0000256" key="1">
    <source>
        <dbReference type="SAM" id="MobiDB-lite"/>
    </source>
</evidence>
<keyword evidence="3" id="KW-1185">Reference proteome</keyword>
<sequence>MARTSRELKDRDGIAALAMLARRREGALRAALARLTAAMHDAEAELAACEQACETRRQSWLNALSQGGVYDPREAGGASRVVEAQRLSLTDAKASHRRAQERAGQARERVREQQERLQDNARKQEKLRELLTLYHC</sequence>
<gene>
    <name evidence="2" type="ORF">PCA20602_03237</name>
</gene>
<dbReference type="Proteomes" id="UP000366065">
    <property type="component" value="Unassembled WGS sequence"/>
</dbReference>
<dbReference type="EMBL" id="CABPRV010000007">
    <property type="protein sequence ID" value="VVE22899.1"/>
    <property type="molecule type" value="Genomic_DNA"/>
</dbReference>
<feature type="compositionally biased region" description="Basic and acidic residues" evidence="1">
    <location>
        <begin position="98"/>
        <end position="119"/>
    </location>
</feature>
<organism evidence="2 3">
    <name type="scientific">Pandoraea capi</name>
    <dbReference type="NCBI Taxonomy" id="2508286"/>
    <lineage>
        <taxon>Bacteria</taxon>
        <taxon>Pseudomonadati</taxon>
        <taxon>Pseudomonadota</taxon>
        <taxon>Betaproteobacteria</taxon>
        <taxon>Burkholderiales</taxon>
        <taxon>Burkholderiaceae</taxon>
        <taxon>Pandoraea</taxon>
    </lineage>
</organism>
<dbReference type="RefSeq" id="WP_150722080.1">
    <property type="nucleotide sequence ID" value="NZ_CABPRV010000007.1"/>
</dbReference>
<comment type="caution">
    <text evidence="2">The sequence shown here is derived from an EMBL/GenBank/DDBJ whole genome shotgun (WGS) entry which is preliminary data.</text>
</comment>
<protein>
    <submittedName>
        <fullName evidence="2">Uncharacterized protein</fullName>
    </submittedName>
</protein>
<reference evidence="2 3" key="1">
    <citation type="submission" date="2019-08" db="EMBL/GenBank/DDBJ databases">
        <authorList>
            <person name="Peeters C."/>
        </authorList>
    </citation>
    <scope>NUCLEOTIDE SEQUENCE [LARGE SCALE GENOMIC DNA]</scope>
    <source>
        <strain evidence="2 3">LMG 20602</strain>
    </source>
</reference>
<evidence type="ECO:0000313" key="2">
    <source>
        <dbReference type="EMBL" id="VVE22899.1"/>
    </source>
</evidence>
<accession>A0ABY6W3N7</accession>
<proteinExistence type="predicted"/>
<evidence type="ECO:0000313" key="3">
    <source>
        <dbReference type="Proteomes" id="UP000366065"/>
    </source>
</evidence>
<feature type="region of interest" description="Disordered" evidence="1">
    <location>
        <begin position="91"/>
        <end position="119"/>
    </location>
</feature>